<keyword evidence="3" id="KW-1185">Reference proteome</keyword>
<proteinExistence type="predicted"/>
<dbReference type="EMBL" id="CP019605">
    <property type="protein sequence ID" value="AQP44846.1"/>
    <property type="molecule type" value="Genomic_DNA"/>
</dbReference>
<protein>
    <submittedName>
        <fullName evidence="2">Uncharacterized protein</fullName>
    </submittedName>
</protein>
<feature type="chain" id="PRO_5013021226" evidence="1">
    <location>
        <begin position="27"/>
        <end position="64"/>
    </location>
</feature>
<dbReference type="KEGG" id="tfl:RPIT_08635"/>
<evidence type="ECO:0000313" key="2">
    <source>
        <dbReference type="EMBL" id="AQP44846.1"/>
    </source>
</evidence>
<feature type="signal peptide" evidence="1">
    <location>
        <begin position="1"/>
        <end position="26"/>
    </location>
</feature>
<name>A0A1Q2CFF3_9ACTN</name>
<reference evidence="2 3" key="1">
    <citation type="journal article" date="2016" name="Int. J. Syst. Evol. Microbiol.">
        <title>Tessaracoccus flavus sp. nov., isolated from the drainage system of a lindane-producing factory.</title>
        <authorList>
            <person name="Kumari R."/>
            <person name="Singh P."/>
            <person name="Schumann P."/>
            <person name="Lal R."/>
        </authorList>
    </citation>
    <scope>NUCLEOTIDE SEQUENCE [LARGE SCALE GENOMIC DNA]</scope>
    <source>
        <strain evidence="2 3">RP1T</strain>
    </source>
</reference>
<sequence>MIRTFLRKTVAALVLAAVAMPATALAAQASPAVAPLLEQSGVTITQPGAKPNFHLCLIFPCRKN</sequence>
<dbReference type="Proteomes" id="UP000188324">
    <property type="component" value="Chromosome"/>
</dbReference>
<dbReference type="AlphaFoldDB" id="A0A1Q2CFF3"/>
<organism evidence="2 3">
    <name type="scientific">Tessaracoccus flavus</name>
    <dbReference type="NCBI Taxonomy" id="1610493"/>
    <lineage>
        <taxon>Bacteria</taxon>
        <taxon>Bacillati</taxon>
        <taxon>Actinomycetota</taxon>
        <taxon>Actinomycetes</taxon>
        <taxon>Propionibacteriales</taxon>
        <taxon>Propionibacteriaceae</taxon>
        <taxon>Tessaracoccus</taxon>
    </lineage>
</organism>
<evidence type="ECO:0000256" key="1">
    <source>
        <dbReference type="SAM" id="SignalP"/>
    </source>
</evidence>
<accession>A0A1Q2CFF3</accession>
<dbReference type="STRING" id="1610493.RPIT_08635"/>
<keyword evidence="1" id="KW-0732">Signal</keyword>
<evidence type="ECO:0000313" key="3">
    <source>
        <dbReference type="Proteomes" id="UP000188324"/>
    </source>
</evidence>
<gene>
    <name evidence="2" type="ORF">RPIT_08635</name>
</gene>